<dbReference type="AlphaFoldDB" id="A0A9N7Z229"/>
<keyword evidence="2" id="KW-1185">Reference proteome</keyword>
<proteinExistence type="predicted"/>
<comment type="caution">
    <text evidence="1">The sequence shown here is derived from an EMBL/GenBank/DDBJ whole genome shotgun (WGS) entry which is preliminary data.</text>
</comment>
<evidence type="ECO:0000313" key="2">
    <source>
        <dbReference type="Proteomes" id="UP001153269"/>
    </source>
</evidence>
<dbReference type="Proteomes" id="UP001153269">
    <property type="component" value="Unassembled WGS sequence"/>
</dbReference>
<reference evidence="1" key="1">
    <citation type="submission" date="2020-03" db="EMBL/GenBank/DDBJ databases">
        <authorList>
            <person name="Weist P."/>
        </authorList>
    </citation>
    <scope>NUCLEOTIDE SEQUENCE</scope>
</reference>
<gene>
    <name evidence="1" type="ORF">PLEPLA_LOCUS36116</name>
</gene>
<sequence>MRRQREDLSVRRLVGLPWSTEVEQAVPHYVASDKQKIFKTHNQATHTHVSSNTGRFPATPQLSVSPSQAILLYQSPARLIKPTNTPIQTTPDCGGSNGSKWDLMSKSEPCGCAQAMESVRLLDFLPRMKLALCVTPQ</sequence>
<name>A0A9N7Z229_PLEPL</name>
<protein>
    <submittedName>
        <fullName evidence="1">Uncharacterized protein</fullName>
    </submittedName>
</protein>
<evidence type="ECO:0000313" key="1">
    <source>
        <dbReference type="EMBL" id="CAB1448464.1"/>
    </source>
</evidence>
<dbReference type="EMBL" id="CADEAL010003979">
    <property type="protein sequence ID" value="CAB1448464.1"/>
    <property type="molecule type" value="Genomic_DNA"/>
</dbReference>
<accession>A0A9N7Z229</accession>
<organism evidence="1 2">
    <name type="scientific">Pleuronectes platessa</name>
    <name type="common">European plaice</name>
    <dbReference type="NCBI Taxonomy" id="8262"/>
    <lineage>
        <taxon>Eukaryota</taxon>
        <taxon>Metazoa</taxon>
        <taxon>Chordata</taxon>
        <taxon>Craniata</taxon>
        <taxon>Vertebrata</taxon>
        <taxon>Euteleostomi</taxon>
        <taxon>Actinopterygii</taxon>
        <taxon>Neopterygii</taxon>
        <taxon>Teleostei</taxon>
        <taxon>Neoteleostei</taxon>
        <taxon>Acanthomorphata</taxon>
        <taxon>Carangaria</taxon>
        <taxon>Pleuronectiformes</taxon>
        <taxon>Pleuronectoidei</taxon>
        <taxon>Pleuronectidae</taxon>
        <taxon>Pleuronectes</taxon>
    </lineage>
</organism>